<dbReference type="SUPFAM" id="SSF53335">
    <property type="entry name" value="S-adenosyl-L-methionine-dependent methyltransferases"/>
    <property type="match status" value="1"/>
</dbReference>
<dbReference type="InterPro" id="IPR050953">
    <property type="entry name" value="N4_N6_ade-DNA_methylase"/>
</dbReference>
<dbReference type="GO" id="GO:0009007">
    <property type="term" value="F:site-specific DNA-methyltransferase (adenine-specific) activity"/>
    <property type="evidence" value="ECO:0007669"/>
    <property type="project" value="UniProtKB-EC"/>
</dbReference>
<accession>A0A223DQN0</accession>
<dbReference type="EC" id="2.1.1.72" evidence="1"/>
<keyword evidence="4" id="KW-0949">S-adenosyl-L-methionine</keyword>
<dbReference type="PANTHER" id="PTHR33841">
    <property type="entry name" value="DNA METHYLTRANSFERASE YEEA-RELATED"/>
    <property type="match status" value="1"/>
</dbReference>
<evidence type="ECO:0000256" key="1">
    <source>
        <dbReference type="ARBA" id="ARBA00011900"/>
    </source>
</evidence>
<dbReference type="GO" id="GO:0003676">
    <property type="term" value="F:nucleic acid binding"/>
    <property type="evidence" value="ECO:0007669"/>
    <property type="project" value="InterPro"/>
</dbReference>
<dbReference type="PROSITE" id="PS00092">
    <property type="entry name" value="N6_MTASE"/>
    <property type="match status" value="1"/>
</dbReference>
<keyword evidence="2" id="KW-0489">Methyltransferase</keyword>
<keyword evidence="7" id="KW-0614">Plasmid</keyword>
<feature type="domain" description="Type II methyltransferase M.TaqI-like" evidence="6">
    <location>
        <begin position="541"/>
        <end position="700"/>
    </location>
</feature>
<dbReference type="InterPro" id="IPR011639">
    <property type="entry name" value="MethylTrfase_TaqI-like_dom"/>
</dbReference>
<dbReference type="AlphaFoldDB" id="A0A223DQN0"/>
<dbReference type="GO" id="GO:0006304">
    <property type="term" value="P:DNA modification"/>
    <property type="evidence" value="ECO:0007669"/>
    <property type="project" value="InterPro"/>
</dbReference>
<keyword evidence="3" id="KW-0808">Transferase</keyword>
<comment type="catalytic activity">
    <reaction evidence="5">
        <text>a 2'-deoxyadenosine in DNA + S-adenosyl-L-methionine = an N(6)-methyl-2'-deoxyadenosine in DNA + S-adenosyl-L-homocysteine + H(+)</text>
        <dbReference type="Rhea" id="RHEA:15197"/>
        <dbReference type="Rhea" id="RHEA-COMP:12418"/>
        <dbReference type="Rhea" id="RHEA-COMP:12419"/>
        <dbReference type="ChEBI" id="CHEBI:15378"/>
        <dbReference type="ChEBI" id="CHEBI:57856"/>
        <dbReference type="ChEBI" id="CHEBI:59789"/>
        <dbReference type="ChEBI" id="CHEBI:90615"/>
        <dbReference type="ChEBI" id="CHEBI:90616"/>
        <dbReference type="EC" id="2.1.1.72"/>
    </reaction>
</comment>
<organism evidence="7">
    <name type="scientific">Lactococcus lactis subsp. lactis bv. diacetylactis</name>
    <dbReference type="NCBI Taxonomy" id="44688"/>
    <lineage>
        <taxon>Bacteria</taxon>
        <taxon>Bacillati</taxon>
        <taxon>Bacillota</taxon>
        <taxon>Bacilli</taxon>
        <taxon>Lactobacillales</taxon>
        <taxon>Streptococcaceae</taxon>
        <taxon>Lactococcus</taxon>
    </lineage>
</organism>
<dbReference type="PANTHER" id="PTHR33841:SF1">
    <property type="entry name" value="DNA METHYLTRANSFERASE A"/>
    <property type="match status" value="1"/>
</dbReference>
<evidence type="ECO:0000256" key="5">
    <source>
        <dbReference type="ARBA" id="ARBA00047942"/>
    </source>
</evidence>
<dbReference type="Pfam" id="PF07669">
    <property type="entry name" value="Eco57I"/>
    <property type="match status" value="1"/>
</dbReference>
<evidence type="ECO:0000313" key="7">
    <source>
        <dbReference type="EMBL" id="ASS85283.1"/>
    </source>
</evidence>
<name>A0A223DQN0_LACLL</name>
<evidence type="ECO:0000256" key="2">
    <source>
        <dbReference type="ARBA" id="ARBA00022603"/>
    </source>
</evidence>
<protein>
    <recommendedName>
        <fullName evidence="1">site-specific DNA-methyltransferase (adenine-specific)</fullName>
        <ecNumber evidence="1">2.1.1.72</ecNumber>
    </recommendedName>
</protein>
<dbReference type="InterPro" id="IPR029063">
    <property type="entry name" value="SAM-dependent_MTases_sf"/>
</dbReference>
<dbReference type="InterPro" id="IPR002052">
    <property type="entry name" value="DNA_methylase_N6_adenine_CS"/>
</dbReference>
<gene>
    <name evidence="7" type="ORF">pLd8_34</name>
</gene>
<dbReference type="GO" id="GO:0032259">
    <property type="term" value="P:methylation"/>
    <property type="evidence" value="ECO:0007669"/>
    <property type="project" value="UniProtKB-KW"/>
</dbReference>
<reference evidence="7" key="1">
    <citation type="submission" date="2017-05" db="EMBL/GenBank/DDBJ databases">
        <title>Complete sequences of 9 plasmids of Lactococcus subsp. lactis bv diacetylactis FM03P and their impact on fitness.</title>
        <authorList>
            <person name="van Mastrigt O."/>
            <person name="Abee T."/>
            <person name="Smid E.J."/>
        </authorList>
    </citation>
    <scope>NUCLEOTIDE SEQUENCE</scope>
    <source>
        <strain evidence="7">FM03P</strain>
        <plasmid evidence="7">pLd8</plasmid>
    </source>
</reference>
<evidence type="ECO:0000259" key="6">
    <source>
        <dbReference type="Pfam" id="PF07669"/>
    </source>
</evidence>
<proteinExistence type="predicted"/>
<evidence type="ECO:0000256" key="4">
    <source>
        <dbReference type="ARBA" id="ARBA00022691"/>
    </source>
</evidence>
<sequence length="1162" mass="133363">MNELKLENIVADEESVKFLADYLGYTVGMNPVTENSDWRILFTDKLPDHSKGVLAVLPVKELTEESTTVEVRRLYKQVLDLRAEFSTGFEVQIVGFVGNNRIVFFPYQNGNRDMRLDLNTETLEIPLYKDNLTLLKNDAISVKEDNFGFGVEIQVDAKVFKQQMSTHFLSVVAYYRKKLSELITSSQLKNSLAPLLDSHAKFWLDKNDLVNLVEEESYTAVLSNVVDTIILRQLMRRFLEGYYGSKSFEVEGIALGVGDGTMDEAIKKAVQAYVEIGDEDAIKKLNKKKKAIEEIDNTISLFEGFFDEDELGATTKVELETDSKVKVKELTEKATEQFQAVYNGDLFAGSVGAVASQIENQMATDFPEVTAKLWLDTSAKVYSFRYEDLPPYAIEKQYENSMSQNVQIKIEEGQPIVFYGEDTIEQKNKGAYYTDDKFVDYMVKQTVDVEFNKRYEAIKKAISGEKKSEIKKTILHLLDLKVADLTSGGGSFLRGAFLHLAGKQALLATLEIPQDLKNDFPYFEEADESVYQWEKYVLEHMIYGVDIDYKAIIVSSLTLTLSSLEHRPADMQLPSLIGQNLIHQNSLMNSVPYYLRKEIFEDFKDDIKLLRRAKVNHQINFNEKREKLQQEFKKYVAQTLNGETEFLRVEALEINLPEVFFDENGCLLEDGGFDVIIGNPPWEVWKPNSDEFFSSYDGTYLALGKAKEKKKRQEELFNRFGSLKGKWDEYKGRFEKGSKYFRDDNNFKYQSWQVEGRKRASDINLYKISLERFYQLLKNGQHLSLLVPDNLMTDLGATGLRHMIFDDSELVEFLSFENRLGIFESIHRSYKFAVTTLVKSDRNSVSTDKAVSQSFKAFFYKKELSALQKESEKLDYPLELVFAEPEKYSLFEPRSQVEFDLYRKIKLSYPPLLETKLFELRRDFDRTLDSRYFHPAVDGEIPLYEGKLMEQFKVSPTAPESVTYKSAEEKTGEDFKTWRIVIRTIGSATNRRSLIATLFAPMTVGAHSLHLQRNAATQTVSTRVYLTGIINSYVIDFVLRQIVTMNISQTFLKQLPIPSADEFPYSDEITKLSKSLLKKNGKPYDELDKLLQDEGVENPTEFDALSVEILAAELNARVVLGFKLTREEVINLMKTFESANHKQAVQAEAQRIIDVYDRLSGE</sequence>
<geneLocation type="plasmid" evidence="7">
    <name>pLd8</name>
</geneLocation>
<evidence type="ECO:0000256" key="3">
    <source>
        <dbReference type="ARBA" id="ARBA00022679"/>
    </source>
</evidence>
<dbReference type="RefSeq" id="WP_254245810.1">
    <property type="nucleotide sequence ID" value="NZ_MF150536.1"/>
</dbReference>
<dbReference type="EMBL" id="MF150536">
    <property type="protein sequence ID" value="ASS85283.1"/>
    <property type="molecule type" value="Genomic_DNA"/>
</dbReference>
<dbReference type="Gene3D" id="3.40.50.150">
    <property type="entry name" value="Vaccinia Virus protein VP39"/>
    <property type="match status" value="1"/>
</dbReference>